<organism evidence="3 4">
    <name type="scientific">Williamsia marianensis</name>
    <dbReference type="NCBI Taxonomy" id="85044"/>
    <lineage>
        <taxon>Bacteria</taxon>
        <taxon>Bacillati</taxon>
        <taxon>Actinomycetota</taxon>
        <taxon>Actinomycetes</taxon>
        <taxon>Mycobacteriales</taxon>
        <taxon>Nocardiaceae</taxon>
        <taxon>Williamsia</taxon>
    </lineage>
</organism>
<dbReference type="SUPFAM" id="SSF51161">
    <property type="entry name" value="Trimeric LpxA-like enzymes"/>
    <property type="match status" value="1"/>
</dbReference>
<dbReference type="InterPro" id="IPR005881">
    <property type="entry name" value="Ser_O-AcTrfase"/>
</dbReference>
<dbReference type="GO" id="GO:0005737">
    <property type="term" value="C:cytoplasm"/>
    <property type="evidence" value="ECO:0007669"/>
    <property type="project" value="InterPro"/>
</dbReference>
<dbReference type="InterPro" id="IPR001451">
    <property type="entry name" value="Hexapep"/>
</dbReference>
<dbReference type="RefSeq" id="WP_099383766.1">
    <property type="nucleotide sequence ID" value="NZ_PEBD01000010.1"/>
</dbReference>
<dbReference type="Proteomes" id="UP000225108">
    <property type="component" value="Unassembled WGS sequence"/>
</dbReference>
<evidence type="ECO:0000313" key="3">
    <source>
        <dbReference type="EMBL" id="PHV65371.1"/>
    </source>
</evidence>
<proteinExistence type="inferred from homology"/>
<evidence type="ECO:0000313" key="4">
    <source>
        <dbReference type="Proteomes" id="UP000225108"/>
    </source>
</evidence>
<accession>A0A2G3PHT5</accession>
<dbReference type="GO" id="GO:0009001">
    <property type="term" value="F:serine O-acetyltransferase activity"/>
    <property type="evidence" value="ECO:0007669"/>
    <property type="project" value="UniProtKB-EC"/>
</dbReference>
<protein>
    <recommendedName>
        <fullName evidence="1 2">Serine acetyltransferase</fullName>
        <ecNumber evidence="2">2.3.1.30</ecNumber>
    </recommendedName>
</protein>
<dbReference type="PIRSF" id="PIRSF000441">
    <property type="entry name" value="CysE"/>
    <property type="match status" value="1"/>
</dbReference>
<dbReference type="PANTHER" id="PTHR42811">
    <property type="entry name" value="SERINE ACETYLTRANSFERASE"/>
    <property type="match status" value="1"/>
</dbReference>
<reference evidence="3 4" key="1">
    <citation type="submission" date="2017-10" db="EMBL/GenBank/DDBJ databases">
        <title>The draft genome sequence of Williamsia sp. BULT 1.1 isolated from the semi-arid grassland soils from South Africa.</title>
        <authorList>
            <person name="Kabwe M.H."/>
            <person name="Govender N."/>
            <person name="Mutseka Lunga P."/>
            <person name="Vikram S."/>
            <person name="Makhalanyane T.P."/>
        </authorList>
    </citation>
    <scope>NUCLEOTIDE SEQUENCE [LARGE SCALE GENOMIC DNA]</scope>
    <source>
        <strain evidence="3 4">BULT 1.1</strain>
    </source>
</reference>
<dbReference type="AlphaFoldDB" id="A0A2G3PHT5"/>
<comment type="similarity">
    <text evidence="2">Belongs to the transferase hexapeptide repeat family.</text>
</comment>
<comment type="caution">
    <text evidence="3">The sequence shown here is derived from an EMBL/GenBank/DDBJ whole genome shotgun (WGS) entry which is preliminary data.</text>
</comment>
<name>A0A2G3PHT5_WILMA</name>
<evidence type="ECO:0000256" key="2">
    <source>
        <dbReference type="PIRNR" id="PIRNR000441"/>
    </source>
</evidence>
<evidence type="ECO:0000256" key="1">
    <source>
        <dbReference type="ARBA" id="ARBA00018522"/>
    </source>
</evidence>
<comment type="catalytic activity">
    <reaction evidence="2">
        <text>L-serine + acetyl-CoA = O-acetyl-L-serine + CoA</text>
        <dbReference type="Rhea" id="RHEA:24560"/>
        <dbReference type="ChEBI" id="CHEBI:33384"/>
        <dbReference type="ChEBI" id="CHEBI:57287"/>
        <dbReference type="ChEBI" id="CHEBI:57288"/>
        <dbReference type="ChEBI" id="CHEBI:58340"/>
        <dbReference type="EC" id="2.3.1.30"/>
    </reaction>
</comment>
<dbReference type="InterPro" id="IPR011004">
    <property type="entry name" value="Trimer_LpxA-like_sf"/>
</dbReference>
<dbReference type="EC" id="2.3.1.30" evidence="2"/>
<gene>
    <name evidence="3" type="ORF">CSW57_16435</name>
</gene>
<keyword evidence="2 3" id="KW-0808">Transferase</keyword>
<dbReference type="Pfam" id="PF00132">
    <property type="entry name" value="Hexapep"/>
    <property type="match status" value="1"/>
</dbReference>
<keyword evidence="2" id="KW-0012">Acyltransferase</keyword>
<dbReference type="Gene3D" id="2.160.10.10">
    <property type="entry name" value="Hexapeptide repeat proteins"/>
    <property type="match status" value="1"/>
</dbReference>
<dbReference type="EMBL" id="PEBD01000010">
    <property type="protein sequence ID" value="PHV65371.1"/>
    <property type="molecule type" value="Genomic_DNA"/>
</dbReference>
<dbReference type="GO" id="GO:0006535">
    <property type="term" value="P:cysteine biosynthetic process from serine"/>
    <property type="evidence" value="ECO:0007669"/>
    <property type="project" value="InterPro"/>
</dbReference>
<sequence>MTDGFPPSADWHVNRGRLHVQVALFLLRWAQRSRKWPSPARQLVGIPVGLLYRFVSLALIGFDIPISTQIGPGLTIQHGVGLVVHNRAVIGAGVTLRQCTTIGSKQGSNPPRIADGVSVGPNCVILGPISIGSYAQIGAGSVVLADVGESEVHAGNPARRLR</sequence>